<evidence type="ECO:0000313" key="5">
    <source>
        <dbReference type="EMBL" id="MDT0581321.1"/>
    </source>
</evidence>
<dbReference type="GO" id="GO:0000976">
    <property type="term" value="F:transcription cis-regulatory region binding"/>
    <property type="evidence" value="ECO:0007669"/>
    <property type="project" value="TreeGrafter"/>
</dbReference>
<gene>
    <name evidence="5" type="ORF">RM544_02115</name>
</gene>
<proteinExistence type="predicted"/>
<keyword evidence="1" id="KW-0805">Transcription regulation</keyword>
<dbReference type="Pfam" id="PF12833">
    <property type="entry name" value="HTH_18"/>
    <property type="match status" value="1"/>
</dbReference>
<reference evidence="5 6" key="1">
    <citation type="submission" date="2023-09" db="EMBL/GenBank/DDBJ databases">
        <authorList>
            <person name="Rey-Velasco X."/>
        </authorList>
    </citation>
    <scope>NUCLEOTIDE SEQUENCE [LARGE SCALE GENOMIC DNA]</scope>
    <source>
        <strain evidence="5 6">W409</strain>
    </source>
</reference>
<dbReference type="InterPro" id="IPR009057">
    <property type="entry name" value="Homeodomain-like_sf"/>
</dbReference>
<dbReference type="Pfam" id="PF12625">
    <property type="entry name" value="Arabinose_bd"/>
    <property type="match status" value="1"/>
</dbReference>
<accession>A0AAW8QW40</accession>
<evidence type="ECO:0000256" key="2">
    <source>
        <dbReference type="ARBA" id="ARBA00023125"/>
    </source>
</evidence>
<evidence type="ECO:0000313" key="6">
    <source>
        <dbReference type="Proteomes" id="UP001249020"/>
    </source>
</evidence>
<dbReference type="Proteomes" id="UP001249020">
    <property type="component" value="Unassembled WGS sequence"/>
</dbReference>
<evidence type="ECO:0000259" key="4">
    <source>
        <dbReference type="PROSITE" id="PS01124"/>
    </source>
</evidence>
<dbReference type="GO" id="GO:0003700">
    <property type="term" value="F:DNA-binding transcription factor activity"/>
    <property type="evidence" value="ECO:0007669"/>
    <property type="project" value="InterPro"/>
</dbReference>
<protein>
    <submittedName>
        <fullName evidence="5">AraC family transcriptional regulator ligand-binding domain-containing protein</fullName>
    </submittedName>
</protein>
<evidence type="ECO:0000256" key="1">
    <source>
        <dbReference type="ARBA" id="ARBA00023015"/>
    </source>
</evidence>
<dbReference type="PROSITE" id="PS00041">
    <property type="entry name" value="HTH_ARAC_FAMILY_1"/>
    <property type="match status" value="1"/>
</dbReference>
<dbReference type="AlphaFoldDB" id="A0AAW8QW40"/>
<dbReference type="GO" id="GO:0005829">
    <property type="term" value="C:cytosol"/>
    <property type="evidence" value="ECO:0007669"/>
    <property type="project" value="TreeGrafter"/>
</dbReference>
<keyword evidence="2" id="KW-0238">DNA-binding</keyword>
<keyword evidence="3" id="KW-0804">Transcription</keyword>
<dbReference type="EMBL" id="JAVRIE010000001">
    <property type="protein sequence ID" value="MDT0581321.1"/>
    <property type="molecule type" value="Genomic_DNA"/>
</dbReference>
<dbReference type="SUPFAM" id="SSF46689">
    <property type="entry name" value="Homeodomain-like"/>
    <property type="match status" value="1"/>
</dbReference>
<dbReference type="PANTHER" id="PTHR47894">
    <property type="entry name" value="HTH-TYPE TRANSCRIPTIONAL REGULATOR GADX"/>
    <property type="match status" value="1"/>
</dbReference>
<dbReference type="SMART" id="SM00342">
    <property type="entry name" value="HTH_ARAC"/>
    <property type="match status" value="1"/>
</dbReference>
<organism evidence="5 6">
    <name type="scientific">Brumicola blandensis</name>
    <dbReference type="NCBI Taxonomy" id="3075611"/>
    <lineage>
        <taxon>Bacteria</taxon>
        <taxon>Pseudomonadati</taxon>
        <taxon>Pseudomonadota</taxon>
        <taxon>Gammaproteobacteria</taxon>
        <taxon>Alteromonadales</taxon>
        <taxon>Alteromonadaceae</taxon>
        <taxon>Brumicola</taxon>
    </lineage>
</organism>
<dbReference type="PANTHER" id="PTHR47894:SF1">
    <property type="entry name" value="HTH-TYPE TRANSCRIPTIONAL REGULATOR VQSM"/>
    <property type="match status" value="1"/>
</dbReference>
<evidence type="ECO:0000256" key="3">
    <source>
        <dbReference type="ARBA" id="ARBA00023163"/>
    </source>
</evidence>
<feature type="domain" description="HTH araC/xylS-type" evidence="4">
    <location>
        <begin position="241"/>
        <end position="337"/>
    </location>
</feature>
<dbReference type="InterPro" id="IPR032687">
    <property type="entry name" value="AraC-type_N"/>
</dbReference>
<dbReference type="PROSITE" id="PS01124">
    <property type="entry name" value="HTH_ARAC_FAMILY_2"/>
    <property type="match status" value="1"/>
</dbReference>
<dbReference type="RefSeq" id="WP_311360128.1">
    <property type="nucleotide sequence ID" value="NZ_JAVRIE010000001.1"/>
</dbReference>
<sequence length="343" mass="39059">MMKQNISLPTYYFGHVISVLKSLGVQVDTWLASEGLDLGQLIALDARVSVEQFDALMQKIIETNGFNDFGIRVGKRLEIAHHGDFGLAALNCANLTEVLNFHRRFLGIRVPFVSVDYTVVNKNVVLTLKDEHWQGSLHRSIIEAVMIAIVNMLHSLDFQDGSELVVEDAHFDYPAPEYQIKYQAMKAQNLYFEQAVSSITFSSVYLSKALSNVDEFSFQRAVARCESELALYQQQNLTMKDRVLKLLREEEGCHLSLEDVASRLFISKRTLHRNLELESCSFKDLLQGARAEQSKRLLSNAYSVAQTAEYLGYSDSANFRRAFKSWYGISPKQWVKQHSQKGR</sequence>
<dbReference type="InterPro" id="IPR018062">
    <property type="entry name" value="HTH_AraC-typ_CS"/>
</dbReference>
<name>A0AAW8QW40_9ALTE</name>
<dbReference type="Gene3D" id="1.10.10.60">
    <property type="entry name" value="Homeodomain-like"/>
    <property type="match status" value="1"/>
</dbReference>
<keyword evidence="6" id="KW-1185">Reference proteome</keyword>
<dbReference type="InterPro" id="IPR018060">
    <property type="entry name" value="HTH_AraC"/>
</dbReference>
<comment type="caution">
    <text evidence="5">The sequence shown here is derived from an EMBL/GenBank/DDBJ whole genome shotgun (WGS) entry which is preliminary data.</text>
</comment>